<sequence>MAAPSTRDLTHGAIAPTLLVSWPRRVEGTTRAGVAFNFLLTGALIAPLLLILVFALWASACPSPSCCSRRWARTRSG</sequence>
<comment type="caution">
    <text evidence="2">The sequence shown here is derived from an EMBL/GenBank/DDBJ whole genome shotgun (WGS) entry which is preliminary data.</text>
</comment>
<keyword evidence="1" id="KW-0812">Transmembrane</keyword>
<dbReference type="Proteomes" id="UP000599009">
    <property type="component" value="Unassembled WGS sequence"/>
</dbReference>
<gene>
    <name evidence="2" type="ORF">GCM10011394_18450</name>
</gene>
<evidence type="ECO:0000256" key="1">
    <source>
        <dbReference type="SAM" id="Phobius"/>
    </source>
</evidence>
<keyword evidence="1" id="KW-1133">Transmembrane helix</keyword>
<evidence type="ECO:0000313" key="2">
    <source>
        <dbReference type="EMBL" id="GGK09295.1"/>
    </source>
</evidence>
<protein>
    <submittedName>
        <fullName evidence="2">Uncharacterized protein</fullName>
    </submittedName>
</protein>
<keyword evidence="3" id="KW-1185">Reference proteome</keyword>
<accession>A0ABQ2EI82</accession>
<evidence type="ECO:0000313" key="3">
    <source>
        <dbReference type="Proteomes" id="UP000599009"/>
    </source>
</evidence>
<reference evidence="3" key="1">
    <citation type="journal article" date="2019" name="Int. J. Syst. Evol. Microbiol.">
        <title>The Global Catalogue of Microorganisms (GCM) 10K type strain sequencing project: providing services to taxonomists for standard genome sequencing and annotation.</title>
        <authorList>
            <consortium name="The Broad Institute Genomics Platform"/>
            <consortium name="The Broad Institute Genome Sequencing Center for Infectious Disease"/>
            <person name="Wu L."/>
            <person name="Ma J."/>
        </authorList>
    </citation>
    <scope>NUCLEOTIDE SEQUENCE [LARGE SCALE GENOMIC DNA]</scope>
    <source>
        <strain evidence="3">CGMCC 1.8985</strain>
    </source>
</reference>
<feature type="transmembrane region" description="Helical" evidence="1">
    <location>
        <begin position="34"/>
        <end position="58"/>
    </location>
</feature>
<organism evidence="2 3">
    <name type="scientific">Luteimonas terricola</name>
    <dbReference type="NCBI Taxonomy" id="645597"/>
    <lineage>
        <taxon>Bacteria</taxon>
        <taxon>Pseudomonadati</taxon>
        <taxon>Pseudomonadota</taxon>
        <taxon>Gammaproteobacteria</taxon>
        <taxon>Lysobacterales</taxon>
        <taxon>Lysobacteraceae</taxon>
        <taxon>Luteimonas</taxon>
    </lineage>
</organism>
<keyword evidence="1" id="KW-0472">Membrane</keyword>
<name>A0ABQ2EI82_9GAMM</name>
<dbReference type="EMBL" id="BMME01000001">
    <property type="protein sequence ID" value="GGK09295.1"/>
    <property type="molecule type" value="Genomic_DNA"/>
</dbReference>
<proteinExistence type="predicted"/>